<feature type="compositionally biased region" description="Polar residues" evidence="1">
    <location>
        <begin position="331"/>
        <end position="347"/>
    </location>
</feature>
<dbReference type="RefSeq" id="XP_009520368.1">
    <property type="nucleotide sequence ID" value="XM_009522073.1"/>
</dbReference>
<dbReference type="KEGG" id="psoj:PHYSODRAFT_251748"/>
<proteinExistence type="predicted"/>
<feature type="region of interest" description="Disordered" evidence="1">
    <location>
        <begin position="304"/>
        <end position="358"/>
    </location>
</feature>
<dbReference type="GeneID" id="20638185"/>
<feature type="compositionally biased region" description="Basic and acidic residues" evidence="1">
    <location>
        <begin position="13"/>
        <end position="22"/>
    </location>
</feature>
<dbReference type="AlphaFoldDB" id="G4YXT7"/>
<reference evidence="2 3" key="1">
    <citation type="journal article" date="2006" name="Science">
        <title>Phytophthora genome sequences uncover evolutionary origins and mechanisms of pathogenesis.</title>
        <authorList>
            <person name="Tyler B.M."/>
            <person name="Tripathy S."/>
            <person name="Zhang X."/>
            <person name="Dehal P."/>
            <person name="Jiang R.H."/>
            <person name="Aerts A."/>
            <person name="Arredondo F.D."/>
            <person name="Baxter L."/>
            <person name="Bensasson D."/>
            <person name="Beynon J.L."/>
            <person name="Chapman J."/>
            <person name="Damasceno C.M."/>
            <person name="Dorrance A.E."/>
            <person name="Dou D."/>
            <person name="Dickerman A.W."/>
            <person name="Dubchak I.L."/>
            <person name="Garbelotto M."/>
            <person name="Gijzen M."/>
            <person name="Gordon S.G."/>
            <person name="Govers F."/>
            <person name="Grunwald N.J."/>
            <person name="Huang W."/>
            <person name="Ivors K.L."/>
            <person name="Jones R.W."/>
            <person name="Kamoun S."/>
            <person name="Krampis K."/>
            <person name="Lamour K.H."/>
            <person name="Lee M.K."/>
            <person name="McDonald W.H."/>
            <person name="Medina M."/>
            <person name="Meijer H.J."/>
            <person name="Nordberg E.K."/>
            <person name="Maclean D.J."/>
            <person name="Ospina-Giraldo M.D."/>
            <person name="Morris P.F."/>
            <person name="Phuntumart V."/>
            <person name="Putnam N.H."/>
            <person name="Rash S."/>
            <person name="Rose J.K."/>
            <person name="Sakihama Y."/>
            <person name="Salamov A.A."/>
            <person name="Savidor A."/>
            <person name="Scheuring C.F."/>
            <person name="Smith B.M."/>
            <person name="Sobral B.W."/>
            <person name="Terry A."/>
            <person name="Torto-Alalibo T.A."/>
            <person name="Win J."/>
            <person name="Xu Z."/>
            <person name="Zhang H."/>
            <person name="Grigoriev I.V."/>
            <person name="Rokhsar D.S."/>
            <person name="Boore J.L."/>
        </authorList>
    </citation>
    <scope>NUCLEOTIDE SEQUENCE [LARGE SCALE GENOMIC DNA]</scope>
    <source>
        <strain evidence="2 3">P6497</strain>
    </source>
</reference>
<feature type="region of interest" description="Disordered" evidence="1">
    <location>
        <begin position="232"/>
        <end position="286"/>
    </location>
</feature>
<dbReference type="InParanoid" id="G4YXT7"/>
<evidence type="ECO:0000313" key="3">
    <source>
        <dbReference type="Proteomes" id="UP000002640"/>
    </source>
</evidence>
<keyword evidence="3" id="KW-1185">Reference proteome</keyword>
<protein>
    <submittedName>
        <fullName evidence="2">Uncharacterized protein</fullName>
    </submittedName>
</protein>
<dbReference type="Proteomes" id="UP000002640">
    <property type="component" value="Unassembled WGS sequence"/>
</dbReference>
<gene>
    <name evidence="2" type="ORF">PHYSODRAFT_251748</name>
</gene>
<sequence length="464" mass="51663">MPLGDTEFASTNRDGHLDDGDDSRVIERSNVERRRYRLVRLPKMYTPGHRKRYLVLSLDNIAGSLMLSNLLYERIDGATSSRDVYLNFGALTRHLSGSNLVKFQLATYNKTSPCVAHALERFGWKTKSVASADKTMYKELMGQLYKGAVNSNGKTLVLATGDGCLGTCNTNAYREIICMFLKEGWYVEIHAWLYALNNGYLRLQKEHPGRVVVKPLDDVICELAQPNERGCRPWSSADSMNKTSPTENSHIEARPYAHPTQPAYRRPVGAPEAWSQRARAPASGNASVWPASLAERLCRAPSTQHRLNPAPKATPSPPSWAAVVTEGRTPRTATPPTENSSPGSSVSDLGGFSHAEEPLSPTTFGWPPAAWRPPATPPLRPPVQTLRLSPMHSGLMWSLQLQQMQDLLSSQQADLAMRQTVLRQTTEMMRLMREQEQRWPSDSGAYRQARDPLNPWAGARGFLT</sequence>
<feature type="compositionally biased region" description="Polar residues" evidence="1">
    <location>
        <begin position="236"/>
        <end position="248"/>
    </location>
</feature>
<evidence type="ECO:0000256" key="1">
    <source>
        <dbReference type="SAM" id="MobiDB-lite"/>
    </source>
</evidence>
<dbReference type="EMBL" id="JH159152">
    <property type="protein sequence ID" value="EGZ25080.1"/>
    <property type="molecule type" value="Genomic_DNA"/>
</dbReference>
<name>G4YXT7_PHYSP</name>
<feature type="region of interest" description="Disordered" evidence="1">
    <location>
        <begin position="1"/>
        <end position="22"/>
    </location>
</feature>
<organism evidence="2 3">
    <name type="scientific">Phytophthora sojae (strain P6497)</name>
    <name type="common">Soybean stem and root rot agent</name>
    <name type="synonym">Phytophthora megasperma f. sp. glycines</name>
    <dbReference type="NCBI Taxonomy" id="1094619"/>
    <lineage>
        <taxon>Eukaryota</taxon>
        <taxon>Sar</taxon>
        <taxon>Stramenopiles</taxon>
        <taxon>Oomycota</taxon>
        <taxon>Peronosporomycetes</taxon>
        <taxon>Peronosporales</taxon>
        <taxon>Peronosporaceae</taxon>
        <taxon>Phytophthora</taxon>
    </lineage>
</organism>
<evidence type="ECO:0000313" key="2">
    <source>
        <dbReference type="EMBL" id="EGZ25080.1"/>
    </source>
</evidence>
<accession>G4YXT7</accession>